<evidence type="ECO:0000256" key="7">
    <source>
        <dbReference type="ARBA" id="ARBA00022825"/>
    </source>
</evidence>
<dbReference type="PANTHER" id="PTHR11731">
    <property type="entry name" value="PROTEASE FAMILY S9B,C DIPEPTIDYL-PEPTIDASE IV-RELATED"/>
    <property type="match status" value="1"/>
</dbReference>
<comment type="similarity">
    <text evidence="2">Belongs to the peptidase S9B family.</text>
</comment>
<dbReference type="InterPro" id="IPR029058">
    <property type="entry name" value="AB_hydrolase_fold"/>
</dbReference>
<dbReference type="SUPFAM" id="SSF53474">
    <property type="entry name" value="alpha/beta-Hydrolases"/>
    <property type="match status" value="1"/>
</dbReference>
<evidence type="ECO:0000259" key="15">
    <source>
        <dbReference type="Pfam" id="PF00930"/>
    </source>
</evidence>
<dbReference type="InterPro" id="IPR001375">
    <property type="entry name" value="Peptidase_S9_cat"/>
</dbReference>
<evidence type="ECO:0000256" key="6">
    <source>
        <dbReference type="ARBA" id="ARBA00022801"/>
    </source>
</evidence>
<organism evidence="16 17">
    <name type="scientific">Entomortierella chlamydospora</name>
    <dbReference type="NCBI Taxonomy" id="101097"/>
    <lineage>
        <taxon>Eukaryota</taxon>
        <taxon>Fungi</taxon>
        <taxon>Fungi incertae sedis</taxon>
        <taxon>Mucoromycota</taxon>
        <taxon>Mortierellomycotina</taxon>
        <taxon>Mortierellomycetes</taxon>
        <taxon>Mortierellales</taxon>
        <taxon>Mortierellaceae</taxon>
        <taxon>Entomortierella</taxon>
    </lineage>
</organism>
<dbReference type="Pfam" id="PF00326">
    <property type="entry name" value="Peptidase_S9"/>
    <property type="match status" value="1"/>
</dbReference>
<evidence type="ECO:0000256" key="8">
    <source>
        <dbReference type="ARBA" id="ARBA00022968"/>
    </source>
</evidence>
<dbReference type="AlphaFoldDB" id="A0A9P6MUU1"/>
<evidence type="ECO:0000313" key="16">
    <source>
        <dbReference type="EMBL" id="KAG0014285.1"/>
    </source>
</evidence>
<dbReference type="InterPro" id="IPR002471">
    <property type="entry name" value="Pept_S9_AS"/>
</dbReference>
<feature type="region of interest" description="Disordered" evidence="12">
    <location>
        <begin position="59"/>
        <end position="89"/>
    </location>
</feature>
<keyword evidence="11" id="KW-0325">Glycoprotein</keyword>
<name>A0A9P6MUU1_9FUNG</name>
<comment type="caution">
    <text evidence="16">The sequence shown here is derived from an EMBL/GenBank/DDBJ whole genome shotgun (WGS) entry which is preliminary data.</text>
</comment>
<evidence type="ECO:0000256" key="13">
    <source>
        <dbReference type="SAM" id="Phobius"/>
    </source>
</evidence>
<keyword evidence="5 13" id="KW-0812">Transmembrane</keyword>
<keyword evidence="3" id="KW-0031">Aminopeptidase</keyword>
<dbReference type="EMBL" id="JAAAID010000742">
    <property type="protein sequence ID" value="KAG0014285.1"/>
    <property type="molecule type" value="Genomic_DNA"/>
</dbReference>
<dbReference type="Gene3D" id="3.40.50.1820">
    <property type="entry name" value="alpha/beta hydrolase"/>
    <property type="match status" value="1"/>
</dbReference>
<dbReference type="FunFam" id="3.40.50.1820:FF:000003">
    <property type="entry name" value="Dipeptidyl peptidase 4"/>
    <property type="match status" value="1"/>
</dbReference>
<comment type="subcellular location">
    <subcellularLocation>
        <location evidence="1">Vacuole membrane</location>
        <topology evidence="1">Single-pass type II membrane protein</topology>
    </subcellularLocation>
</comment>
<dbReference type="GO" id="GO:0004252">
    <property type="term" value="F:serine-type endopeptidase activity"/>
    <property type="evidence" value="ECO:0007669"/>
    <property type="project" value="InterPro"/>
</dbReference>
<evidence type="ECO:0000256" key="10">
    <source>
        <dbReference type="ARBA" id="ARBA00023136"/>
    </source>
</evidence>
<evidence type="ECO:0000256" key="11">
    <source>
        <dbReference type="ARBA" id="ARBA00023180"/>
    </source>
</evidence>
<accession>A0A9P6MUU1</accession>
<dbReference type="Gene3D" id="2.140.10.30">
    <property type="entry name" value="Dipeptidylpeptidase IV, N-terminal domain"/>
    <property type="match status" value="1"/>
</dbReference>
<evidence type="ECO:0000256" key="1">
    <source>
        <dbReference type="ARBA" id="ARBA00004576"/>
    </source>
</evidence>
<keyword evidence="6" id="KW-0378">Hydrolase</keyword>
<evidence type="ECO:0000313" key="17">
    <source>
        <dbReference type="Proteomes" id="UP000703661"/>
    </source>
</evidence>
<keyword evidence="10 13" id="KW-0472">Membrane</keyword>
<feature type="domain" description="Dipeptidylpeptidase IV N-terminal" evidence="15">
    <location>
        <begin position="243"/>
        <end position="581"/>
    </location>
</feature>
<dbReference type="PANTHER" id="PTHR11731:SF200">
    <property type="entry name" value="DIPEPTIDYL PEPTIDASE 10, ISOFORM B"/>
    <property type="match status" value="1"/>
</dbReference>
<keyword evidence="7" id="KW-0720">Serine protease</keyword>
<keyword evidence="9 13" id="KW-1133">Transmembrane helix</keyword>
<feature type="transmembrane region" description="Helical" evidence="13">
    <location>
        <begin position="113"/>
        <end position="135"/>
    </location>
</feature>
<dbReference type="GO" id="GO:0008239">
    <property type="term" value="F:dipeptidyl-peptidase activity"/>
    <property type="evidence" value="ECO:0007669"/>
    <property type="project" value="TreeGrafter"/>
</dbReference>
<dbReference type="PROSITE" id="PS00708">
    <property type="entry name" value="PRO_ENDOPEP_SER"/>
    <property type="match status" value="1"/>
</dbReference>
<dbReference type="Pfam" id="PF00930">
    <property type="entry name" value="DPPIV_N"/>
    <property type="match status" value="1"/>
</dbReference>
<keyword evidence="17" id="KW-1185">Reference proteome</keyword>
<feature type="compositionally biased region" description="Acidic residues" evidence="12">
    <location>
        <begin position="60"/>
        <end position="71"/>
    </location>
</feature>
<keyword evidence="4" id="KW-0645">Protease</keyword>
<feature type="domain" description="Peptidase S9 prolyl oligopeptidase catalytic" evidence="14">
    <location>
        <begin position="665"/>
        <end position="858"/>
    </location>
</feature>
<dbReference type="SUPFAM" id="SSF82171">
    <property type="entry name" value="DPP6 N-terminal domain-like"/>
    <property type="match status" value="1"/>
</dbReference>
<keyword evidence="8" id="KW-0735">Signal-anchor</keyword>
<dbReference type="InterPro" id="IPR050278">
    <property type="entry name" value="Serine_Prot_S9B/DPPIV"/>
</dbReference>
<evidence type="ECO:0008006" key="18">
    <source>
        <dbReference type="Google" id="ProtNLM"/>
    </source>
</evidence>
<evidence type="ECO:0000256" key="5">
    <source>
        <dbReference type="ARBA" id="ARBA00022692"/>
    </source>
</evidence>
<dbReference type="GO" id="GO:0005886">
    <property type="term" value="C:plasma membrane"/>
    <property type="evidence" value="ECO:0007669"/>
    <property type="project" value="TreeGrafter"/>
</dbReference>
<dbReference type="GO" id="GO:0004177">
    <property type="term" value="F:aminopeptidase activity"/>
    <property type="evidence" value="ECO:0007669"/>
    <property type="project" value="UniProtKB-KW"/>
</dbReference>
<evidence type="ECO:0000256" key="4">
    <source>
        <dbReference type="ARBA" id="ARBA00022670"/>
    </source>
</evidence>
<sequence length="875" mass="98763">MNLSRSRGGHYETLAAHDDQDYNDLQAVVTSDQLEQQTMQTGPSSSLIQKRIPSQPYDIDSGDEYFDDDDDRYSQYSSSSDAEKRYRLPNGQQSTSALPVFADRPKLTRCNRIFLGVFAVFLVVWVILALVLGVGRLVKLSHETMEDMRPSFQFEDMFNTSFAPKFRSLAWMPYGEDGVYSRINDDGDIILTNVDGSEPKVFLPGANVTDSQGKRILFFSFFVSPDEKYVLLGTNRLKTYTLSPLLESTDEPGVEHVAWSPVGHSLAYVQNNNLYVFQDLTQRRQITFDGAASIFNGITDWVYEEEVYGSPSALWWSPDGKSIAFLRFDETEVPEFHYSVYMDNQIDAPPYPRDIMMKYPKVGFPNPIVNLHLYNIDSSIHPSALQPLDPIALDAVFEPKNRIIAEVKWATEDSSALLVKVQNRVQNHEKLVLVTPSTLTGKVVREWNAGKEDGGWIDMQQSIRYVSPSKAVPEGGYLDIGNNNGYNHIALYTPIDNATPKWLTSGEWEVQSIEAVNGQDGLVYYISTEKSTIERHLYSTSMISAERTPLTDVSEIGYHTVSFSTGGGYYLLTYKGPGVPWQKVKKTADEKFSSNIEDNAQLRTILNGTRVATRRWSTVNLNGRECNYMEFLPPGFSPEQKHPVLFQVYGGPGSQLVDTQFQLGFSAVMSSVQKLKYVVVVVDGRGTGYRGRDFRISVVNQLGKFETEDQIAAGKHWKTLSYVDPDRIAIWGWSYGGFMAAKITEADSGVFKAAMSVAPVTDFRFYDSVYTERYMNLPTTNWEGYETTAVTNMTGFGNSEFLLIHGTGDDNVHVQNSFVLIDRLTLAGNHRYKSHFFTDSDHSIRSHNANHEIYWFMTENLWEIMGGYVASAHHH</sequence>
<protein>
    <recommendedName>
        <fullName evidence="18">Dipeptidyl aminopeptidase</fullName>
    </recommendedName>
</protein>
<dbReference type="Proteomes" id="UP000703661">
    <property type="component" value="Unassembled WGS sequence"/>
</dbReference>
<evidence type="ECO:0000256" key="9">
    <source>
        <dbReference type="ARBA" id="ARBA00022989"/>
    </source>
</evidence>
<proteinExistence type="inferred from homology"/>
<dbReference type="InterPro" id="IPR002469">
    <property type="entry name" value="Peptidase_S9B_N"/>
</dbReference>
<evidence type="ECO:0000256" key="12">
    <source>
        <dbReference type="SAM" id="MobiDB-lite"/>
    </source>
</evidence>
<gene>
    <name evidence="16" type="ORF">BGZ80_010536</name>
</gene>
<evidence type="ECO:0000256" key="3">
    <source>
        <dbReference type="ARBA" id="ARBA00022438"/>
    </source>
</evidence>
<evidence type="ECO:0000256" key="2">
    <source>
        <dbReference type="ARBA" id="ARBA00006150"/>
    </source>
</evidence>
<evidence type="ECO:0000259" key="14">
    <source>
        <dbReference type="Pfam" id="PF00326"/>
    </source>
</evidence>
<dbReference type="GO" id="GO:0005774">
    <property type="term" value="C:vacuolar membrane"/>
    <property type="evidence" value="ECO:0007669"/>
    <property type="project" value="UniProtKB-SubCell"/>
</dbReference>
<dbReference type="GO" id="GO:0006508">
    <property type="term" value="P:proteolysis"/>
    <property type="evidence" value="ECO:0007669"/>
    <property type="project" value="UniProtKB-KW"/>
</dbReference>
<reference evidence="16" key="1">
    <citation type="journal article" date="2020" name="Fungal Divers.">
        <title>Resolving the Mortierellaceae phylogeny through synthesis of multi-gene phylogenetics and phylogenomics.</title>
        <authorList>
            <person name="Vandepol N."/>
            <person name="Liber J."/>
            <person name="Desiro A."/>
            <person name="Na H."/>
            <person name="Kennedy M."/>
            <person name="Barry K."/>
            <person name="Grigoriev I.V."/>
            <person name="Miller A.N."/>
            <person name="O'Donnell K."/>
            <person name="Stajich J.E."/>
            <person name="Bonito G."/>
        </authorList>
    </citation>
    <scope>NUCLEOTIDE SEQUENCE</scope>
    <source>
        <strain evidence="16">NRRL 2769</strain>
    </source>
</reference>